<dbReference type="GO" id="GO:0050660">
    <property type="term" value="F:flavin adenine dinucleotide binding"/>
    <property type="evidence" value="ECO:0007669"/>
    <property type="project" value="TreeGrafter"/>
</dbReference>
<evidence type="ECO:0000259" key="5">
    <source>
        <dbReference type="Pfam" id="PF07992"/>
    </source>
</evidence>
<dbReference type="InterPro" id="IPR036188">
    <property type="entry name" value="FAD/NAD-bd_sf"/>
</dbReference>
<organism evidence="6 7">
    <name type="scientific">Gymnopilus junonius</name>
    <name type="common">Spectacular rustgill mushroom</name>
    <name type="synonym">Gymnopilus spectabilis subsp. junonius</name>
    <dbReference type="NCBI Taxonomy" id="109634"/>
    <lineage>
        <taxon>Eukaryota</taxon>
        <taxon>Fungi</taxon>
        <taxon>Dikarya</taxon>
        <taxon>Basidiomycota</taxon>
        <taxon>Agaricomycotina</taxon>
        <taxon>Agaricomycetes</taxon>
        <taxon>Agaricomycetidae</taxon>
        <taxon>Agaricales</taxon>
        <taxon>Agaricineae</taxon>
        <taxon>Hymenogastraceae</taxon>
        <taxon>Gymnopilus</taxon>
    </lineage>
</organism>
<dbReference type="OrthoDB" id="202203at2759"/>
<dbReference type="Proteomes" id="UP000724874">
    <property type="component" value="Unassembled WGS sequence"/>
</dbReference>
<dbReference type="GO" id="GO:0004174">
    <property type="term" value="F:electron-transferring-flavoprotein dehydrogenase activity"/>
    <property type="evidence" value="ECO:0007669"/>
    <property type="project" value="TreeGrafter"/>
</dbReference>
<evidence type="ECO:0000256" key="1">
    <source>
        <dbReference type="ARBA" id="ARBA00006442"/>
    </source>
</evidence>
<dbReference type="Pfam" id="PF07992">
    <property type="entry name" value="Pyr_redox_2"/>
    <property type="match status" value="1"/>
</dbReference>
<comment type="caution">
    <text evidence="6">The sequence shown here is derived from an EMBL/GenBank/DDBJ whole genome shotgun (WGS) entry which is preliminary data.</text>
</comment>
<reference evidence="6" key="1">
    <citation type="submission" date="2020-11" db="EMBL/GenBank/DDBJ databases">
        <authorList>
            <consortium name="DOE Joint Genome Institute"/>
            <person name="Ahrendt S."/>
            <person name="Riley R."/>
            <person name="Andreopoulos W."/>
            <person name="LaButti K."/>
            <person name="Pangilinan J."/>
            <person name="Ruiz-duenas F.J."/>
            <person name="Barrasa J.M."/>
            <person name="Sanchez-Garcia M."/>
            <person name="Camarero S."/>
            <person name="Miyauchi S."/>
            <person name="Serrano A."/>
            <person name="Linde D."/>
            <person name="Babiker R."/>
            <person name="Drula E."/>
            <person name="Ayuso-Fernandez I."/>
            <person name="Pacheco R."/>
            <person name="Padilla G."/>
            <person name="Ferreira P."/>
            <person name="Barriuso J."/>
            <person name="Kellner H."/>
            <person name="Castanera R."/>
            <person name="Alfaro M."/>
            <person name="Ramirez L."/>
            <person name="Pisabarro A.G."/>
            <person name="Kuo A."/>
            <person name="Tritt A."/>
            <person name="Lipzen A."/>
            <person name="He G."/>
            <person name="Yan M."/>
            <person name="Ng V."/>
            <person name="Cullen D."/>
            <person name="Martin F."/>
            <person name="Rosso M.-N."/>
            <person name="Henrissat B."/>
            <person name="Hibbett D."/>
            <person name="Martinez A.T."/>
            <person name="Grigoriev I.V."/>
        </authorList>
    </citation>
    <scope>NUCLEOTIDE SEQUENCE</scope>
    <source>
        <strain evidence="6">AH 44721</strain>
    </source>
</reference>
<dbReference type="PANTHER" id="PTHR43735:SF3">
    <property type="entry name" value="FERROPTOSIS SUPPRESSOR PROTEIN 1"/>
    <property type="match status" value="1"/>
</dbReference>
<evidence type="ECO:0000313" key="6">
    <source>
        <dbReference type="EMBL" id="KAF8908222.1"/>
    </source>
</evidence>
<dbReference type="PRINTS" id="PR00411">
    <property type="entry name" value="PNDRDTASEI"/>
</dbReference>
<proteinExistence type="inferred from homology"/>
<dbReference type="Gene3D" id="3.50.50.100">
    <property type="match status" value="1"/>
</dbReference>
<keyword evidence="2" id="KW-0285">Flavoprotein</keyword>
<sequence length="373" mass="41345">MAQKPNAVIVGGGGCGAQVARLLSKSLKPEEYNIILITPRPYYTHLPAWIRMSVTEEGHLEDRAHITYNYTFINGNGQFVIGKVVSINAEEGDKGGFVTLEGGEQVEFSTLVLTPGSIWEGPLNIPDNKKETTEHLRTWRHKFADANDIILVGGGAVALEFAGELRDMSATKRITIVHGQDMLLNDAYPAYFRKDVYKDLRKRDVEVVLNDLVDNLDITEAGIIQTRNGRKLVADLIVPCRGPKPNTGFVTLMPGTLSATNHIRVSATLQVMQYPRIFAGGDAIEWDEQKQVTKYDYHASVIASNIATLLKKKQPSALYRGCYEMISISNGKRGGSSYWSVFWGPTFGNFVSAAMKSKDLFLTWTRKRLGLSS</sequence>
<dbReference type="PANTHER" id="PTHR43735">
    <property type="entry name" value="APOPTOSIS-INDUCING FACTOR 1"/>
    <property type="match status" value="1"/>
</dbReference>
<dbReference type="PRINTS" id="PR00368">
    <property type="entry name" value="FADPNR"/>
</dbReference>
<evidence type="ECO:0000313" key="7">
    <source>
        <dbReference type="Proteomes" id="UP000724874"/>
    </source>
</evidence>
<feature type="domain" description="FAD/NAD(P)-binding" evidence="5">
    <location>
        <begin position="7"/>
        <end position="284"/>
    </location>
</feature>
<dbReference type="GO" id="GO:0005737">
    <property type="term" value="C:cytoplasm"/>
    <property type="evidence" value="ECO:0007669"/>
    <property type="project" value="TreeGrafter"/>
</dbReference>
<protein>
    <recommendedName>
        <fullName evidence="5">FAD/NAD(P)-binding domain-containing protein</fullName>
    </recommendedName>
</protein>
<comment type="similarity">
    <text evidence="1">Belongs to the FAD-dependent oxidoreductase family.</text>
</comment>
<accession>A0A9P5NVR7</accession>
<gene>
    <name evidence="6" type="ORF">CPB84DRAFT_1674434</name>
</gene>
<keyword evidence="4" id="KW-0560">Oxidoreductase</keyword>
<name>A0A9P5NVR7_GYMJU</name>
<keyword evidence="3" id="KW-0274">FAD</keyword>
<dbReference type="EMBL" id="JADNYJ010000012">
    <property type="protein sequence ID" value="KAF8908222.1"/>
    <property type="molecule type" value="Genomic_DNA"/>
</dbReference>
<keyword evidence="7" id="KW-1185">Reference proteome</keyword>
<evidence type="ECO:0000256" key="3">
    <source>
        <dbReference type="ARBA" id="ARBA00022827"/>
    </source>
</evidence>
<dbReference type="SUPFAM" id="SSF51905">
    <property type="entry name" value="FAD/NAD(P)-binding domain"/>
    <property type="match status" value="1"/>
</dbReference>
<evidence type="ECO:0000256" key="2">
    <source>
        <dbReference type="ARBA" id="ARBA00022630"/>
    </source>
</evidence>
<dbReference type="PROSITE" id="PS51257">
    <property type="entry name" value="PROKAR_LIPOPROTEIN"/>
    <property type="match status" value="1"/>
</dbReference>
<evidence type="ECO:0000256" key="4">
    <source>
        <dbReference type="ARBA" id="ARBA00023002"/>
    </source>
</evidence>
<dbReference type="InterPro" id="IPR023753">
    <property type="entry name" value="FAD/NAD-binding_dom"/>
</dbReference>
<dbReference type="AlphaFoldDB" id="A0A9P5NVR7"/>